<dbReference type="GO" id="GO:0016813">
    <property type="term" value="F:hydrolase activity, acting on carbon-nitrogen (but not peptide) bonds, in linear amidines"/>
    <property type="evidence" value="ECO:0007669"/>
    <property type="project" value="InterPro"/>
</dbReference>
<dbReference type="GO" id="GO:0046872">
    <property type="term" value="F:metal ion binding"/>
    <property type="evidence" value="ECO:0007669"/>
    <property type="project" value="UniProtKB-KW"/>
</dbReference>
<dbReference type="Pfam" id="PF07687">
    <property type="entry name" value="M20_dimer"/>
    <property type="match status" value="1"/>
</dbReference>
<evidence type="ECO:0000313" key="6">
    <source>
        <dbReference type="EMBL" id="MCR2807613.1"/>
    </source>
</evidence>
<dbReference type="EMBL" id="JANIPJ010000030">
    <property type="protein sequence ID" value="MCR2807613.1"/>
    <property type="molecule type" value="Genomic_DNA"/>
</dbReference>
<keyword evidence="7" id="KW-1185">Reference proteome</keyword>
<comment type="similarity">
    <text evidence="1">Belongs to the peptidase M20 family.</text>
</comment>
<feature type="binding site" evidence="4">
    <location>
        <position position="320"/>
    </location>
    <ligand>
        <name>allantoate</name>
        <dbReference type="ChEBI" id="CHEBI:17536"/>
    </ligand>
</feature>
<feature type="binding site" evidence="3">
    <location>
        <position position="111"/>
    </location>
    <ligand>
        <name>Zn(2+)</name>
        <dbReference type="ChEBI" id="CHEBI:29105"/>
        <label>1</label>
    </ligand>
</feature>
<dbReference type="Gene3D" id="3.40.630.10">
    <property type="entry name" value="Zn peptidases"/>
    <property type="match status" value="1"/>
</dbReference>
<dbReference type="PANTHER" id="PTHR32494">
    <property type="entry name" value="ALLANTOATE DEIMINASE-RELATED"/>
    <property type="match status" value="1"/>
</dbReference>
<dbReference type="NCBIfam" id="NF006771">
    <property type="entry name" value="PRK09290.1-5"/>
    <property type="match status" value="1"/>
</dbReference>
<comment type="cofactor">
    <cofactor evidence="3">
        <name>Zn(2+)</name>
        <dbReference type="ChEBI" id="CHEBI:29105"/>
    </cofactor>
    <text evidence="3">Binds 2 Zn(2+) ions per subunit.</text>
</comment>
<keyword evidence="2" id="KW-0378">Hydrolase</keyword>
<dbReference type="Pfam" id="PF01546">
    <property type="entry name" value="Peptidase_M20"/>
    <property type="match status" value="1"/>
</dbReference>
<feature type="binding site" evidence="4">
    <location>
        <position position="307"/>
    </location>
    <ligand>
        <name>allantoate</name>
        <dbReference type="ChEBI" id="CHEBI:17536"/>
    </ligand>
</feature>
<dbReference type="CDD" id="cd03884">
    <property type="entry name" value="M20_bAS"/>
    <property type="match status" value="1"/>
</dbReference>
<evidence type="ECO:0000256" key="2">
    <source>
        <dbReference type="ARBA" id="ARBA00022801"/>
    </source>
</evidence>
<name>A0A9X2MT48_9BACL</name>
<feature type="binding site" evidence="3">
    <location>
        <position position="157"/>
    </location>
    <ligand>
        <name>Zn(2+)</name>
        <dbReference type="ChEBI" id="CHEBI:29105"/>
        <label>2</label>
    </ligand>
</feature>
<dbReference type="InterPro" id="IPR010158">
    <property type="entry name" value="Amidase_Cbmase"/>
</dbReference>
<gene>
    <name evidence="6" type="ORF">NQZ67_27360</name>
</gene>
<dbReference type="NCBIfam" id="TIGR01879">
    <property type="entry name" value="hydantase"/>
    <property type="match status" value="1"/>
</dbReference>
<organism evidence="6 7">
    <name type="scientific">Paenibacillus soyae</name>
    <dbReference type="NCBI Taxonomy" id="2969249"/>
    <lineage>
        <taxon>Bacteria</taxon>
        <taxon>Bacillati</taxon>
        <taxon>Bacillota</taxon>
        <taxon>Bacilli</taxon>
        <taxon>Bacillales</taxon>
        <taxon>Paenibacillaceae</taxon>
        <taxon>Paenibacillus</taxon>
    </lineage>
</organism>
<dbReference type="SUPFAM" id="SSF55031">
    <property type="entry name" value="Bacterial exopeptidase dimerisation domain"/>
    <property type="match status" value="1"/>
</dbReference>
<reference evidence="6" key="1">
    <citation type="submission" date="2022-08" db="EMBL/GenBank/DDBJ databases">
        <title>The genomic sequence of strain Paenibacillus sp. SCIV0701.</title>
        <authorList>
            <person name="Zhao H."/>
        </authorList>
    </citation>
    <scope>NUCLEOTIDE SEQUENCE</scope>
    <source>
        <strain evidence="6">SCIV0701</strain>
    </source>
</reference>
<feature type="domain" description="Peptidase M20 dimerisation" evidence="5">
    <location>
        <begin position="244"/>
        <end position="343"/>
    </location>
</feature>
<proteinExistence type="inferred from homology"/>
<accession>A0A9X2MT48</accession>
<keyword evidence="3" id="KW-0862">Zinc</keyword>
<dbReference type="InterPro" id="IPR002933">
    <property type="entry name" value="Peptidase_M20"/>
</dbReference>
<dbReference type="PANTHER" id="PTHR32494:SF5">
    <property type="entry name" value="ALLANTOATE AMIDOHYDROLASE"/>
    <property type="match status" value="1"/>
</dbReference>
<dbReference type="AlphaFoldDB" id="A0A9X2MT48"/>
<feature type="binding site" evidence="3">
    <location>
        <position position="122"/>
    </location>
    <ligand>
        <name>Zn(2+)</name>
        <dbReference type="ChEBI" id="CHEBI:29105"/>
        <label>2</label>
    </ligand>
</feature>
<feature type="binding site" evidence="3">
    <location>
        <position position="122"/>
    </location>
    <ligand>
        <name>Zn(2+)</name>
        <dbReference type="ChEBI" id="CHEBI:29105"/>
        <label>1</label>
    </ligand>
</feature>
<dbReference type="InterPro" id="IPR011650">
    <property type="entry name" value="Peptidase_M20_dimer"/>
</dbReference>
<comment type="caution">
    <text evidence="6">The sequence shown here is derived from an EMBL/GenBank/DDBJ whole genome shotgun (WGS) entry which is preliminary data.</text>
</comment>
<dbReference type="InterPro" id="IPR036264">
    <property type="entry name" value="Bact_exopeptidase_dim_dom"/>
</dbReference>
<dbReference type="RefSeq" id="WP_257452232.1">
    <property type="nucleotide sequence ID" value="NZ_JANIPJ010000030.1"/>
</dbReference>
<sequence>MAALQVSKQGIRELAKMGLDAPLAEQGKEKLLQHLETTVMSLLDVLAACSSSDGSGVTRLLFSEEWLEAQLALKDIMAESGLVPSFDEAGNLFGKLQGSEADLPSIITGSHIDTVVDGGRYDGAYGIAAALAAVRYLRETYGVPVRSIEVVSLSEEEGSRFPMAYWGSGSIAGERGFADIDDLEDVNGVSFRDAMRACGFGEGSARAARRDGADLAAFVELHIEQGAVLEREGMAVGVVDAIVGQRRFVVTLTGEANHAGTTPMPMRKDALEGACAMITMLREEAVRQGGPLVATAGRMLVSPNVPNVVPGKVEFTVDVRHSNPERLEAFCGWFADAFREAAESRGLELACSEWFREEPAPMNEELKELLDGACAELGISSRRMASGAGHDAQMFSRVCPSAMLFVPSRGGISHSPEEYTSPRELAIGALVLAKLLYKLGYEGERV</sequence>
<dbReference type="SUPFAM" id="SSF53187">
    <property type="entry name" value="Zn-dependent exopeptidases"/>
    <property type="match status" value="1"/>
</dbReference>
<dbReference type="PIRSF" id="PIRSF001235">
    <property type="entry name" value="Amidase_carbamoylase"/>
    <property type="match status" value="1"/>
</dbReference>
<dbReference type="Proteomes" id="UP001141950">
    <property type="component" value="Unassembled WGS sequence"/>
</dbReference>
<evidence type="ECO:0000256" key="1">
    <source>
        <dbReference type="ARBA" id="ARBA00006153"/>
    </source>
</evidence>
<protein>
    <submittedName>
        <fullName evidence="6">M20 family metallo-hydrolase</fullName>
    </submittedName>
</protein>
<feature type="binding site" evidence="3">
    <location>
        <position position="222"/>
    </location>
    <ligand>
        <name>Zn(2+)</name>
        <dbReference type="ChEBI" id="CHEBI:29105"/>
        <label>1</label>
    </ligand>
</feature>
<evidence type="ECO:0000256" key="3">
    <source>
        <dbReference type="PIRSR" id="PIRSR001235-1"/>
    </source>
</evidence>
<feature type="binding site" evidence="3">
    <location>
        <position position="414"/>
    </location>
    <ligand>
        <name>Zn(2+)</name>
        <dbReference type="ChEBI" id="CHEBI:29105"/>
        <label>2</label>
    </ligand>
</feature>
<feature type="binding site" evidence="4">
    <location>
        <position position="247"/>
    </location>
    <ligand>
        <name>allantoate</name>
        <dbReference type="ChEBI" id="CHEBI:17536"/>
    </ligand>
</feature>
<keyword evidence="3" id="KW-0479">Metal-binding</keyword>
<dbReference type="Gene3D" id="3.30.70.360">
    <property type="match status" value="1"/>
</dbReference>
<evidence type="ECO:0000313" key="7">
    <source>
        <dbReference type="Proteomes" id="UP001141950"/>
    </source>
</evidence>
<evidence type="ECO:0000259" key="5">
    <source>
        <dbReference type="Pfam" id="PF07687"/>
    </source>
</evidence>
<evidence type="ECO:0000256" key="4">
    <source>
        <dbReference type="PIRSR" id="PIRSR001235-2"/>
    </source>
</evidence>